<accession>A0A7S2U6X9</accession>
<feature type="region of interest" description="Disordered" evidence="1">
    <location>
        <begin position="340"/>
        <end position="372"/>
    </location>
</feature>
<feature type="compositionally biased region" description="Low complexity" evidence="1">
    <location>
        <begin position="22"/>
        <end position="40"/>
    </location>
</feature>
<feature type="region of interest" description="Disordered" evidence="1">
    <location>
        <begin position="13"/>
        <end position="89"/>
    </location>
</feature>
<gene>
    <name evidence="2" type="ORF">ASEP1449_LOCUS678</name>
</gene>
<reference evidence="2" key="1">
    <citation type="submission" date="2021-01" db="EMBL/GenBank/DDBJ databases">
        <authorList>
            <person name="Corre E."/>
            <person name="Pelletier E."/>
            <person name="Niang G."/>
            <person name="Scheremetjew M."/>
            <person name="Finn R."/>
            <person name="Kale V."/>
            <person name="Holt S."/>
            <person name="Cochrane G."/>
            <person name="Meng A."/>
            <person name="Brown T."/>
            <person name="Cohen L."/>
        </authorList>
    </citation>
    <scope>NUCLEOTIDE SEQUENCE</scope>
    <source>
        <strain evidence="2">CCMP2084</strain>
    </source>
</reference>
<name>A0A7S2U6X9_9STRA</name>
<protein>
    <submittedName>
        <fullName evidence="2">Uncharacterized protein</fullName>
    </submittedName>
</protein>
<proteinExistence type="predicted"/>
<sequence length="372" mass="40508">MVSALNTRLLSLQQNRSNTTDSLSSYGNSSSSSVETDSMSGQSNGNRVSGYSADREGSISPTSSLSILPRHSKITASSDRKTKRKRAENDYAAFSARSDLLKAGRSVSDKVRSRKITPGSIDMSRTQHLSSTQVLTPFLCPTTAKSSFGDYARIVRATSGFYKQFYDTPSGNEAISLAPEINIVDVKSGSTVISFDEEDADTADSDTAVITIEEALEFKDRPRLLVRGVAPFHVMHSNACFTRLIGSESKSFIGLPLATLMSCDKSLSRRFLLSNETDDTPVRISSFNEGTNIEDHKSSKDTMQCHIKVSRIHHEREELGHLCIDLAVCAFSNLPSQREVANNKSDTSPLSSSDHRTKRMKLGGNGGLSVMG</sequence>
<feature type="compositionally biased region" description="Gly residues" evidence="1">
    <location>
        <begin position="363"/>
        <end position="372"/>
    </location>
</feature>
<feature type="compositionally biased region" description="Low complexity" evidence="1">
    <location>
        <begin position="58"/>
        <end position="69"/>
    </location>
</feature>
<feature type="compositionally biased region" description="Polar residues" evidence="1">
    <location>
        <begin position="340"/>
        <end position="352"/>
    </location>
</feature>
<organism evidence="2">
    <name type="scientific">Attheya septentrionalis</name>
    <dbReference type="NCBI Taxonomy" id="420275"/>
    <lineage>
        <taxon>Eukaryota</taxon>
        <taxon>Sar</taxon>
        <taxon>Stramenopiles</taxon>
        <taxon>Ochrophyta</taxon>
        <taxon>Bacillariophyta</taxon>
        <taxon>Coscinodiscophyceae</taxon>
        <taxon>Chaetocerotophycidae</taxon>
        <taxon>Chaetocerotales</taxon>
        <taxon>Attheyaceae</taxon>
        <taxon>Attheya</taxon>
    </lineage>
</organism>
<dbReference type="AlphaFoldDB" id="A0A7S2U6X9"/>
<dbReference type="EMBL" id="HBHQ01001056">
    <property type="protein sequence ID" value="CAD9808856.1"/>
    <property type="molecule type" value="Transcribed_RNA"/>
</dbReference>
<evidence type="ECO:0000313" key="2">
    <source>
        <dbReference type="EMBL" id="CAD9808856.1"/>
    </source>
</evidence>
<evidence type="ECO:0000256" key="1">
    <source>
        <dbReference type="SAM" id="MobiDB-lite"/>
    </source>
</evidence>